<feature type="transmembrane region" description="Helical" evidence="6">
    <location>
        <begin position="147"/>
        <end position="173"/>
    </location>
</feature>
<feature type="transmembrane region" description="Helical" evidence="6">
    <location>
        <begin position="194"/>
        <end position="214"/>
    </location>
</feature>
<dbReference type="InterPro" id="IPR019264">
    <property type="entry name" value="DUF2179"/>
</dbReference>
<dbReference type="Proteomes" id="UP000289862">
    <property type="component" value="Chromosome"/>
</dbReference>
<evidence type="ECO:0000259" key="7">
    <source>
        <dbReference type="Pfam" id="PF10035"/>
    </source>
</evidence>
<dbReference type="PANTHER" id="PTHR33545">
    <property type="entry name" value="UPF0750 MEMBRANE PROTEIN YITT-RELATED"/>
    <property type="match status" value="1"/>
</dbReference>
<feature type="transmembrane region" description="Helical" evidence="6">
    <location>
        <begin position="406"/>
        <end position="424"/>
    </location>
</feature>
<dbReference type="PANTHER" id="PTHR33545:SF5">
    <property type="entry name" value="UPF0750 MEMBRANE PROTEIN YITT"/>
    <property type="match status" value="1"/>
</dbReference>
<dbReference type="Pfam" id="PF10035">
    <property type="entry name" value="DUF2179"/>
    <property type="match status" value="1"/>
</dbReference>
<evidence type="ECO:0000313" key="8">
    <source>
        <dbReference type="EMBL" id="VEU72805.1"/>
    </source>
</evidence>
<keyword evidence="2" id="KW-1003">Cell membrane</keyword>
<comment type="subcellular location">
    <subcellularLocation>
        <location evidence="1">Cell membrane</location>
        <topology evidence="1">Multi-pass membrane protein</topology>
    </subcellularLocation>
</comment>
<dbReference type="GO" id="GO:0005886">
    <property type="term" value="C:plasma membrane"/>
    <property type="evidence" value="ECO:0007669"/>
    <property type="project" value="UniProtKB-SubCell"/>
</dbReference>
<dbReference type="EMBL" id="LR215031">
    <property type="protein sequence ID" value="VEU72805.1"/>
    <property type="molecule type" value="Genomic_DNA"/>
</dbReference>
<feature type="transmembrane region" description="Helical" evidence="6">
    <location>
        <begin position="80"/>
        <end position="97"/>
    </location>
</feature>
<dbReference type="AlphaFoldDB" id="A0A449AZA6"/>
<evidence type="ECO:0000313" key="9">
    <source>
        <dbReference type="Proteomes" id="UP000289862"/>
    </source>
</evidence>
<evidence type="ECO:0000256" key="2">
    <source>
        <dbReference type="ARBA" id="ARBA00022475"/>
    </source>
</evidence>
<dbReference type="KEGG" id="mgal:NCTC10186_00276"/>
<feature type="transmembrane region" description="Helical" evidence="6">
    <location>
        <begin position="256"/>
        <end position="275"/>
    </location>
</feature>
<evidence type="ECO:0000256" key="6">
    <source>
        <dbReference type="SAM" id="Phobius"/>
    </source>
</evidence>
<evidence type="ECO:0000256" key="5">
    <source>
        <dbReference type="ARBA" id="ARBA00023136"/>
    </source>
</evidence>
<reference evidence="8 9" key="1">
    <citation type="submission" date="2019-01" db="EMBL/GenBank/DDBJ databases">
        <authorList>
            <consortium name="Pathogen Informatics"/>
        </authorList>
    </citation>
    <scope>NUCLEOTIDE SEQUENCE [LARGE SCALE GENOMIC DNA]</scope>
    <source>
        <strain evidence="8 9">NCTC10186</strain>
    </source>
</reference>
<sequence>MIDNQNQTIDGETSTKKAINVKVNITKKHTVYRRTKMSNFGLKLSSLYGYMPMHKIIVITVATAIFFGIISVFFVKNVGIYNFGLAAFGQAAARILVTSLNKSAYITEFTRNLIDQFVFWVLYIILSIPVFIFGYKKIGKLFTNLTVLFLVVSSLVSFTIGLIPGANQVYLIGNFQNSQIKEVLPEFKKPLSGIIPLLWSDGGNIIALMIYAMVYGYLLAWIFAIIQLIGGTAGVTGVIGEWYANEKQKSFGSISGYMNIIIVLICVGIGSWLPGSLLLSEANSLKIENMREIAQAGSFKDSEVIQGIFNLKDKTQMTQFLTDKKEIINNFLASNDSAANAFANALIYKLNDLKLINNAETITKIQGQMENIGIAQEFNSVLNQFQKLTAITSKAWNFEIYLSPNFVATILTNVVYIITLNKLYPKFKLVRLEIFSDKWEQIRDIINQDEKIVTGMTIFKARGGYRDKEINVITSVSLFRHVVRVIKTVHIVDPNAFVSISDVSSIDGYVYLPEDKF</sequence>
<gene>
    <name evidence="8" type="ORF">NCTC10186_00276</name>
</gene>
<name>A0A449AZA6_9BACT</name>
<keyword evidence="5 6" id="KW-0472">Membrane</keyword>
<keyword evidence="3 6" id="KW-0812">Transmembrane</keyword>
<feature type="transmembrane region" description="Helical" evidence="6">
    <location>
        <begin position="220"/>
        <end position="244"/>
    </location>
</feature>
<dbReference type="CDD" id="cd16380">
    <property type="entry name" value="YitT_C"/>
    <property type="match status" value="1"/>
</dbReference>
<keyword evidence="4 6" id="KW-1133">Transmembrane helix</keyword>
<organism evidence="8 9">
    <name type="scientific">Mycoplasmopsis gallopavonis</name>
    <dbReference type="NCBI Taxonomy" id="76629"/>
    <lineage>
        <taxon>Bacteria</taxon>
        <taxon>Bacillati</taxon>
        <taxon>Mycoplasmatota</taxon>
        <taxon>Mycoplasmoidales</taxon>
        <taxon>Metamycoplasmataceae</taxon>
        <taxon>Mycoplasmopsis</taxon>
    </lineage>
</organism>
<evidence type="ECO:0000256" key="3">
    <source>
        <dbReference type="ARBA" id="ARBA00022692"/>
    </source>
</evidence>
<dbReference type="Gene3D" id="3.30.70.120">
    <property type="match status" value="1"/>
</dbReference>
<feature type="domain" description="DUF2179" evidence="7">
    <location>
        <begin position="455"/>
        <end position="508"/>
    </location>
</feature>
<keyword evidence="9" id="KW-1185">Reference proteome</keyword>
<dbReference type="InterPro" id="IPR015867">
    <property type="entry name" value="N-reg_PII/ATP_PRibTrfase_C"/>
</dbReference>
<evidence type="ECO:0000256" key="4">
    <source>
        <dbReference type="ARBA" id="ARBA00022989"/>
    </source>
</evidence>
<evidence type="ECO:0000256" key="1">
    <source>
        <dbReference type="ARBA" id="ARBA00004651"/>
    </source>
</evidence>
<proteinExistence type="predicted"/>
<accession>A0A449AZA6</accession>
<dbReference type="RefSeq" id="WP_223214501.1">
    <property type="nucleotide sequence ID" value="NZ_LR215031.1"/>
</dbReference>
<dbReference type="InterPro" id="IPR051461">
    <property type="entry name" value="UPF0750_membrane"/>
</dbReference>
<protein>
    <submittedName>
        <fullName evidence="8">Uncharacterized protein conserved in bacteria (DUF2179)</fullName>
    </submittedName>
</protein>
<feature type="transmembrane region" description="Helical" evidence="6">
    <location>
        <begin position="117"/>
        <end position="135"/>
    </location>
</feature>
<feature type="transmembrane region" description="Helical" evidence="6">
    <location>
        <begin position="56"/>
        <end position="74"/>
    </location>
</feature>